<evidence type="ECO:0000313" key="2">
    <source>
        <dbReference type="EMBL" id="CAB1414422.1"/>
    </source>
</evidence>
<sequence length="165" mass="16642">MCNLIRHGHTSENGKTQPVCLPVISAPRTLVKCSVRSRFVSGVARILCSPGMNPSERSLEYSLLNPAKETGALKEVRPCEVAWRDRDVSLSSSSPLAEGGGGALAGMGGGGGGGGGGGAGGVEDDDSLLDSANGDVRVSLVSERPAQPQQGREGGSGGGSGCQHK</sequence>
<gene>
    <name evidence="2" type="ORF">PLEPLA_LOCUS2131</name>
</gene>
<name>A0A9N7Y6I8_PLEPL</name>
<feature type="compositionally biased region" description="Gly residues" evidence="1">
    <location>
        <begin position="98"/>
        <end position="121"/>
    </location>
</feature>
<feature type="compositionally biased region" description="Gly residues" evidence="1">
    <location>
        <begin position="152"/>
        <end position="165"/>
    </location>
</feature>
<organism evidence="2 3">
    <name type="scientific">Pleuronectes platessa</name>
    <name type="common">European plaice</name>
    <dbReference type="NCBI Taxonomy" id="8262"/>
    <lineage>
        <taxon>Eukaryota</taxon>
        <taxon>Metazoa</taxon>
        <taxon>Chordata</taxon>
        <taxon>Craniata</taxon>
        <taxon>Vertebrata</taxon>
        <taxon>Euteleostomi</taxon>
        <taxon>Actinopterygii</taxon>
        <taxon>Neopterygii</taxon>
        <taxon>Teleostei</taxon>
        <taxon>Neoteleostei</taxon>
        <taxon>Acanthomorphata</taxon>
        <taxon>Carangaria</taxon>
        <taxon>Pleuronectiformes</taxon>
        <taxon>Pleuronectoidei</taxon>
        <taxon>Pleuronectidae</taxon>
        <taxon>Pleuronectes</taxon>
    </lineage>
</organism>
<dbReference type="Proteomes" id="UP001153269">
    <property type="component" value="Unassembled WGS sequence"/>
</dbReference>
<proteinExistence type="predicted"/>
<dbReference type="EMBL" id="CADEAL010000104">
    <property type="protein sequence ID" value="CAB1414422.1"/>
    <property type="molecule type" value="Genomic_DNA"/>
</dbReference>
<feature type="region of interest" description="Disordered" evidence="1">
    <location>
        <begin position="87"/>
        <end position="165"/>
    </location>
</feature>
<keyword evidence="3" id="KW-1185">Reference proteome</keyword>
<protein>
    <submittedName>
        <fullName evidence="2">Uncharacterized protein</fullName>
    </submittedName>
</protein>
<dbReference type="AlphaFoldDB" id="A0A9N7Y6I8"/>
<evidence type="ECO:0000256" key="1">
    <source>
        <dbReference type="SAM" id="MobiDB-lite"/>
    </source>
</evidence>
<accession>A0A9N7Y6I8</accession>
<reference evidence="2" key="1">
    <citation type="submission" date="2020-03" db="EMBL/GenBank/DDBJ databases">
        <authorList>
            <person name="Weist P."/>
        </authorList>
    </citation>
    <scope>NUCLEOTIDE SEQUENCE</scope>
</reference>
<evidence type="ECO:0000313" key="3">
    <source>
        <dbReference type="Proteomes" id="UP001153269"/>
    </source>
</evidence>
<comment type="caution">
    <text evidence="2">The sequence shown here is derived from an EMBL/GenBank/DDBJ whole genome shotgun (WGS) entry which is preliminary data.</text>
</comment>